<evidence type="ECO:0000256" key="4">
    <source>
        <dbReference type="ARBA" id="ARBA00022692"/>
    </source>
</evidence>
<comment type="caution">
    <text evidence="8">The sequence shown here is derived from an EMBL/GenBank/DDBJ whole genome shotgun (WGS) entry which is preliminary data.</text>
</comment>
<proteinExistence type="predicted"/>
<keyword evidence="5 7" id="KW-1133">Transmembrane helix</keyword>
<feature type="transmembrane region" description="Helical" evidence="7">
    <location>
        <begin position="130"/>
        <end position="155"/>
    </location>
</feature>
<sequence length="208" mass="22141">MHIAEGALTLPVLATGMLMSAAGITIGLRQLSTDRVPLAAMMAATFFVGSLIHLPAGLSSIHLVLNGLCGILLGWVAFPVIFIGLSLQMLMFGFGGLTPLGVNTVIMALPAVICYYLFGQNLTNYSHQQVFWRGFLAGSVAIILGIILLNGALYWAGEKAFLELMMLIGFAYLPVAIVEGLVTATIVGFLYRVQPALLNLPAYLAQRG</sequence>
<feature type="transmembrane region" description="Helical" evidence="7">
    <location>
        <begin position="38"/>
        <end position="58"/>
    </location>
</feature>
<keyword evidence="2" id="KW-0813">Transport</keyword>
<dbReference type="PANTHER" id="PTHR34229:SF1">
    <property type="entry name" value="METAL TRANSPORT PROTEIN HI_1621-RELATED"/>
    <property type="match status" value="1"/>
</dbReference>
<keyword evidence="6 7" id="KW-0472">Membrane</keyword>
<protein>
    <submittedName>
        <fullName evidence="8">Cobalamin biosynthesis protein CbiM</fullName>
    </submittedName>
</protein>
<dbReference type="EMBL" id="MSLT01000007">
    <property type="protein sequence ID" value="OUD15017.1"/>
    <property type="molecule type" value="Genomic_DNA"/>
</dbReference>
<comment type="subcellular location">
    <subcellularLocation>
        <location evidence="1">Cell membrane</location>
        <topology evidence="1">Multi-pass membrane protein</topology>
    </subcellularLocation>
</comment>
<evidence type="ECO:0000313" key="8">
    <source>
        <dbReference type="EMBL" id="OUD15017.1"/>
    </source>
</evidence>
<dbReference type="InterPro" id="IPR002751">
    <property type="entry name" value="CbiM/NikMN"/>
</dbReference>
<dbReference type="NCBIfam" id="NF004905">
    <property type="entry name" value="PRK06265.1-5"/>
    <property type="match status" value="1"/>
</dbReference>
<evidence type="ECO:0000256" key="5">
    <source>
        <dbReference type="ARBA" id="ARBA00022989"/>
    </source>
</evidence>
<evidence type="ECO:0000256" key="6">
    <source>
        <dbReference type="ARBA" id="ARBA00023136"/>
    </source>
</evidence>
<feature type="transmembrane region" description="Helical" evidence="7">
    <location>
        <begin position="64"/>
        <end position="85"/>
    </location>
</feature>
<reference evidence="8 9" key="1">
    <citation type="submission" date="2016-12" db="EMBL/GenBank/DDBJ databases">
        <title>Thioflexothrix psekupsii D3 genome sequencing and assembly.</title>
        <authorList>
            <person name="Fomenkov A."/>
            <person name="Vincze T."/>
            <person name="Grabovich M."/>
            <person name="Anton B.P."/>
            <person name="Dubinina G."/>
            <person name="Orlova M."/>
            <person name="Belousova E."/>
            <person name="Roberts R.J."/>
        </authorList>
    </citation>
    <scope>NUCLEOTIDE SEQUENCE [LARGE SCALE GENOMIC DNA]</scope>
    <source>
        <strain evidence="8">D3</strain>
    </source>
</reference>
<dbReference type="Pfam" id="PF01891">
    <property type="entry name" value="CbiM"/>
    <property type="match status" value="1"/>
</dbReference>
<evidence type="ECO:0000256" key="1">
    <source>
        <dbReference type="ARBA" id="ARBA00004651"/>
    </source>
</evidence>
<feature type="transmembrane region" description="Helical" evidence="7">
    <location>
        <begin position="6"/>
        <end position="26"/>
    </location>
</feature>
<keyword evidence="3" id="KW-1003">Cell membrane</keyword>
<dbReference type="AlphaFoldDB" id="A0A251XAQ7"/>
<keyword evidence="9" id="KW-1185">Reference proteome</keyword>
<dbReference type="Gene3D" id="1.10.1760.20">
    <property type="match status" value="1"/>
</dbReference>
<dbReference type="NCBIfam" id="NF004904">
    <property type="entry name" value="PRK06265.1-4"/>
    <property type="match status" value="1"/>
</dbReference>
<dbReference type="PANTHER" id="PTHR34229">
    <property type="entry name" value="METAL TRANSPORT PROTEIN HI_1621-RELATED"/>
    <property type="match status" value="1"/>
</dbReference>
<name>A0A251XAQ7_9GAMM</name>
<gene>
    <name evidence="8" type="ORF">TPSD3_04780</name>
</gene>
<dbReference type="GO" id="GO:0005886">
    <property type="term" value="C:plasma membrane"/>
    <property type="evidence" value="ECO:0007669"/>
    <property type="project" value="UniProtKB-SubCell"/>
</dbReference>
<evidence type="ECO:0000256" key="2">
    <source>
        <dbReference type="ARBA" id="ARBA00022448"/>
    </source>
</evidence>
<dbReference type="Proteomes" id="UP000194798">
    <property type="component" value="Unassembled WGS sequence"/>
</dbReference>
<dbReference type="RefSeq" id="WP_086487454.1">
    <property type="nucleotide sequence ID" value="NZ_MSLT01000007.1"/>
</dbReference>
<organism evidence="8 9">
    <name type="scientific">Thioflexithrix psekupsensis</name>
    <dbReference type="NCBI Taxonomy" id="1570016"/>
    <lineage>
        <taxon>Bacteria</taxon>
        <taxon>Pseudomonadati</taxon>
        <taxon>Pseudomonadota</taxon>
        <taxon>Gammaproteobacteria</taxon>
        <taxon>Thiotrichales</taxon>
        <taxon>Thioflexithrix</taxon>
    </lineage>
</organism>
<keyword evidence="4 7" id="KW-0812">Transmembrane</keyword>
<evidence type="ECO:0000256" key="7">
    <source>
        <dbReference type="SAM" id="Phobius"/>
    </source>
</evidence>
<dbReference type="GO" id="GO:0000041">
    <property type="term" value="P:transition metal ion transport"/>
    <property type="evidence" value="ECO:0007669"/>
    <property type="project" value="InterPro"/>
</dbReference>
<evidence type="ECO:0000256" key="3">
    <source>
        <dbReference type="ARBA" id="ARBA00022475"/>
    </source>
</evidence>
<dbReference type="OrthoDB" id="9792317at2"/>
<accession>A0A251XAQ7</accession>
<evidence type="ECO:0000313" key="9">
    <source>
        <dbReference type="Proteomes" id="UP000194798"/>
    </source>
</evidence>
<feature type="transmembrane region" description="Helical" evidence="7">
    <location>
        <begin position="167"/>
        <end position="191"/>
    </location>
</feature>
<feature type="transmembrane region" description="Helical" evidence="7">
    <location>
        <begin position="97"/>
        <end position="118"/>
    </location>
</feature>